<dbReference type="InterPro" id="IPR036962">
    <property type="entry name" value="Glyco_hydro_3_N_sf"/>
</dbReference>
<feature type="domain" description="Fibronectin type III-like" evidence="3">
    <location>
        <begin position="636"/>
        <end position="705"/>
    </location>
</feature>
<sequence length="720" mass="79529">MINDKVIQLLEEMTIEEKIGQLTQFAGVFYSTSHSSTPVTGRIEFPVNQEMIDASGSVLGIAGAEKLLEIQKNHLEKNRLGIPLLFMADVINGFESIFPIPLGLGATWDPLLVEELQAVSAKEATSAGLHVSFAPMADLVRDPRWGRVMESTGEDPYLNSLFAKATVRGLQGSDLKNDSQHLAACVKHFAAYGLSEGGRDYNTVDLSERELREMHMPAYQAALDADVKLVMTAFNTVNSIPATGNKALLRDMLREEYGFDGVIISDFSAVQELIPHGVAEDEAEAAKKALDAGVDIDMMSLCYSHSLKRLIEEGKVELALLDEAVKRVLELKNELGLFEDPYRQTSVTREKETLTNSRHKELVRKAAEKSAVLLKNDNALPLSTSTNVALIGPYADNKDLLGEWSIFGKVEETDTLKDCMEKTFSHFAYSKGSEMYERNEKLLNEALYSASNADLIVLALGEGRERSGEGRSRASITLAPCQLELAKKLYELGKPIVVTLFNARPLDLTELEPYVNAILECWHPGSEGASAITNLLLGEANPSGKLTMSFPRTTGQVPVYYNAYTTGRPLPPGSDERFFSRYIDVANEPLYSFGFGLSYTSFKYSKLHLSSDQLTANESLTITLDITNAGEVSGEEIVQLYIQDPVAEVVRPGKELKGFQKIFLEAKETKTIQFEVTESMLRYYHSDLSYKSDSGTFHIYVGSSSESSKLTKLSFTLLDL</sequence>
<name>A0ABU9VFG6_9BACI</name>
<evidence type="ECO:0000256" key="1">
    <source>
        <dbReference type="ARBA" id="ARBA00005336"/>
    </source>
</evidence>
<dbReference type="InterPro" id="IPR036881">
    <property type="entry name" value="Glyco_hydro_3_C_sf"/>
</dbReference>
<dbReference type="SUPFAM" id="SSF52279">
    <property type="entry name" value="Beta-D-glucan exohydrolase, C-terminal domain"/>
    <property type="match status" value="1"/>
</dbReference>
<accession>A0ABU9VFG6</accession>
<evidence type="ECO:0000259" key="3">
    <source>
        <dbReference type="SMART" id="SM01217"/>
    </source>
</evidence>
<dbReference type="Pfam" id="PF00933">
    <property type="entry name" value="Glyco_hydro_3"/>
    <property type="match status" value="1"/>
</dbReference>
<dbReference type="PANTHER" id="PTHR42715">
    <property type="entry name" value="BETA-GLUCOSIDASE"/>
    <property type="match status" value="1"/>
</dbReference>
<comment type="similarity">
    <text evidence="1">Belongs to the glycosyl hydrolase 3 family.</text>
</comment>
<dbReference type="InterPro" id="IPR026891">
    <property type="entry name" value="Fn3-like"/>
</dbReference>
<protein>
    <submittedName>
        <fullName evidence="4">Beta-glucosidase BglX</fullName>
        <ecNumber evidence="4">3.2.1.21</ecNumber>
    </submittedName>
</protein>
<dbReference type="EC" id="3.2.1.21" evidence="4"/>
<dbReference type="InterPro" id="IPR002772">
    <property type="entry name" value="Glyco_hydro_3_C"/>
</dbReference>
<dbReference type="InterPro" id="IPR001764">
    <property type="entry name" value="Glyco_hydro_3_N"/>
</dbReference>
<dbReference type="PANTHER" id="PTHR42715:SF10">
    <property type="entry name" value="BETA-GLUCOSIDASE"/>
    <property type="match status" value="1"/>
</dbReference>
<dbReference type="Pfam" id="PF01915">
    <property type="entry name" value="Glyco_hydro_3_C"/>
    <property type="match status" value="1"/>
</dbReference>
<comment type="caution">
    <text evidence="4">The sequence shown here is derived from an EMBL/GenBank/DDBJ whole genome shotgun (WGS) entry which is preliminary data.</text>
</comment>
<proteinExistence type="inferred from homology"/>
<dbReference type="SMART" id="SM01217">
    <property type="entry name" value="Fn3_like"/>
    <property type="match status" value="1"/>
</dbReference>
<gene>
    <name evidence="4" type="primary">bglX</name>
    <name evidence="4" type="ORF">MKY91_05640</name>
</gene>
<dbReference type="Gene3D" id="2.60.40.10">
    <property type="entry name" value="Immunoglobulins"/>
    <property type="match status" value="1"/>
</dbReference>
<dbReference type="Pfam" id="PF14310">
    <property type="entry name" value="Fn3-like"/>
    <property type="match status" value="1"/>
</dbReference>
<keyword evidence="4" id="KW-0326">Glycosidase</keyword>
<dbReference type="GO" id="GO:0008422">
    <property type="term" value="F:beta-glucosidase activity"/>
    <property type="evidence" value="ECO:0007669"/>
    <property type="project" value="UniProtKB-EC"/>
</dbReference>
<dbReference type="NCBIfam" id="NF011678">
    <property type="entry name" value="PRK15098.1"/>
    <property type="match status" value="1"/>
</dbReference>
<dbReference type="Proteomes" id="UP001418796">
    <property type="component" value="Unassembled WGS sequence"/>
</dbReference>
<evidence type="ECO:0000313" key="4">
    <source>
        <dbReference type="EMBL" id="MEN0642640.1"/>
    </source>
</evidence>
<dbReference type="InterPro" id="IPR013783">
    <property type="entry name" value="Ig-like_fold"/>
</dbReference>
<dbReference type="Gene3D" id="3.40.50.1700">
    <property type="entry name" value="Glycoside hydrolase family 3 C-terminal domain"/>
    <property type="match status" value="1"/>
</dbReference>
<dbReference type="EMBL" id="JBCITK010000001">
    <property type="protein sequence ID" value="MEN0642640.1"/>
    <property type="molecule type" value="Genomic_DNA"/>
</dbReference>
<dbReference type="PRINTS" id="PR00133">
    <property type="entry name" value="GLHYDRLASE3"/>
</dbReference>
<keyword evidence="2 4" id="KW-0378">Hydrolase</keyword>
<dbReference type="SUPFAM" id="SSF51445">
    <property type="entry name" value="(Trans)glycosidases"/>
    <property type="match status" value="1"/>
</dbReference>
<organism evidence="4 5">
    <name type="scientific">Alkalicoccobacillus gibsonii</name>
    <dbReference type="NCBI Taxonomy" id="79881"/>
    <lineage>
        <taxon>Bacteria</taxon>
        <taxon>Bacillati</taxon>
        <taxon>Bacillota</taxon>
        <taxon>Bacilli</taxon>
        <taxon>Bacillales</taxon>
        <taxon>Bacillaceae</taxon>
        <taxon>Alkalicoccobacillus</taxon>
    </lineage>
</organism>
<dbReference type="Gene3D" id="3.20.20.300">
    <property type="entry name" value="Glycoside hydrolase, family 3, N-terminal domain"/>
    <property type="match status" value="1"/>
</dbReference>
<dbReference type="InterPro" id="IPR017853">
    <property type="entry name" value="GH"/>
</dbReference>
<evidence type="ECO:0000313" key="5">
    <source>
        <dbReference type="Proteomes" id="UP001418796"/>
    </source>
</evidence>
<evidence type="ECO:0000256" key="2">
    <source>
        <dbReference type="ARBA" id="ARBA00022801"/>
    </source>
</evidence>
<dbReference type="RefSeq" id="WP_343129727.1">
    <property type="nucleotide sequence ID" value="NZ_JBCITK010000001.1"/>
</dbReference>
<reference evidence="4 5" key="1">
    <citation type="submission" date="2024-03" db="EMBL/GenBank/DDBJ databases">
        <title>Bacilli Hybrid Assemblies.</title>
        <authorList>
            <person name="Kovac J."/>
        </authorList>
    </citation>
    <scope>NUCLEOTIDE SEQUENCE [LARGE SCALE GENOMIC DNA]</scope>
    <source>
        <strain evidence="4 5">FSL R7-0666</strain>
    </source>
</reference>
<keyword evidence="5" id="KW-1185">Reference proteome</keyword>
<dbReference type="InterPro" id="IPR050288">
    <property type="entry name" value="Cellulose_deg_GH3"/>
</dbReference>